<dbReference type="AlphaFoldDB" id="A0A2T5RHL2"/>
<dbReference type="SUPFAM" id="SSF48452">
    <property type="entry name" value="TPR-like"/>
    <property type="match status" value="1"/>
</dbReference>
<sequence>MDKRLKGLKESIAKRREKDTVRSYSIGRNEPCPCGSGKKFKKCCARNNPEKSVEEYFEAIKNAENEEEVLNLLKDAVKNYPLEHRFLLPLIVYSLQSNNYQEAGRYLRHAWQLMGTDLDEAFISPLVNIMLDQEEIDEAEALVRQALEDKGESIPLLIALAEVYKKGQNFQRVNDIIERAMQIDAENLQLIVFRLETLMDLDDVVSALSLFEKYYDQLKEYKHMRVISFLDDFIKERFNLKGNKKLKQKEALSRAAKIFNVFQQLDNLKMSKAETEGRKLLAEIKELAPKNSQIALDILSRYLAAELYQDFADFAEELEAEHMKNPDFLRLLFLADYQQGNLKAAEEKIKTAFTIEKSRKDGHFHNWQVASDYLRFLVDHGEQEDLADFVSEFAELIDDEKNLLASLMMLIENEETRNYQKTLLESLLNLIDAAKIDQISKKDIYNNRLFISLAALDGDETIYDQGREMTTEELKSVIAEVEAAGVETPALSYARLRLLKYQSELQEDRKEELVARVKEAEIESYFDTVAYYETILRFGDPAPILTEIPHGKFLDDEYLDFYRLIAALKLNYYEMGTELFHRQLMRESKRNKVMSYLVRLLRYFKEDKLIEHFKAMEVDEVIINYLKKLTEKRN</sequence>
<evidence type="ECO:0000313" key="3">
    <source>
        <dbReference type="Proteomes" id="UP000244089"/>
    </source>
</evidence>
<proteinExistence type="predicted"/>
<evidence type="ECO:0000256" key="1">
    <source>
        <dbReference type="SAM" id="MobiDB-lite"/>
    </source>
</evidence>
<dbReference type="InterPro" id="IPR011990">
    <property type="entry name" value="TPR-like_helical_dom_sf"/>
</dbReference>
<dbReference type="Pfam" id="PF02810">
    <property type="entry name" value="SEC-C"/>
    <property type="match status" value="1"/>
</dbReference>
<organism evidence="2 3">
    <name type="scientific">Halanaerobium saccharolyticum</name>
    <dbReference type="NCBI Taxonomy" id="43595"/>
    <lineage>
        <taxon>Bacteria</taxon>
        <taxon>Bacillati</taxon>
        <taxon>Bacillota</taxon>
        <taxon>Clostridia</taxon>
        <taxon>Halanaerobiales</taxon>
        <taxon>Halanaerobiaceae</taxon>
        <taxon>Halanaerobium</taxon>
    </lineage>
</organism>
<evidence type="ECO:0000313" key="2">
    <source>
        <dbReference type="EMBL" id="PTV96170.1"/>
    </source>
</evidence>
<gene>
    <name evidence="2" type="ORF">C8C76_1267</name>
</gene>
<dbReference type="SUPFAM" id="SSF103642">
    <property type="entry name" value="Sec-C motif"/>
    <property type="match status" value="1"/>
</dbReference>
<dbReference type="OrthoDB" id="6399948at2"/>
<dbReference type="RefSeq" id="WP_108141329.1">
    <property type="nucleotide sequence ID" value="NZ_QAXS01000026.1"/>
</dbReference>
<dbReference type="Gene3D" id="3.10.450.50">
    <property type="match status" value="1"/>
</dbReference>
<dbReference type="Gene3D" id="1.25.40.10">
    <property type="entry name" value="Tetratricopeptide repeat domain"/>
    <property type="match status" value="1"/>
</dbReference>
<dbReference type="EMBL" id="QAXS01000026">
    <property type="protein sequence ID" value="PTV96170.1"/>
    <property type="molecule type" value="Genomic_DNA"/>
</dbReference>
<reference evidence="2 3" key="1">
    <citation type="submission" date="2018-04" db="EMBL/GenBank/DDBJ databases">
        <title>Subsurface microbial communities from deep shales in Ohio and West Virginia, USA.</title>
        <authorList>
            <person name="Wrighton K."/>
        </authorList>
    </citation>
    <scope>NUCLEOTIDE SEQUENCE [LARGE SCALE GENOMIC DNA]</scope>
    <source>
        <strain evidence="2 3">WC1</strain>
    </source>
</reference>
<feature type="region of interest" description="Disordered" evidence="1">
    <location>
        <begin position="1"/>
        <end position="20"/>
    </location>
</feature>
<dbReference type="Proteomes" id="UP000244089">
    <property type="component" value="Unassembled WGS sequence"/>
</dbReference>
<protein>
    <submittedName>
        <fullName evidence="2">SEC-C motif-containing protein</fullName>
    </submittedName>
</protein>
<name>A0A2T5RHL2_9FIRM</name>
<comment type="caution">
    <text evidence="2">The sequence shown here is derived from an EMBL/GenBank/DDBJ whole genome shotgun (WGS) entry which is preliminary data.</text>
</comment>
<accession>A0A2T5RHL2</accession>
<dbReference type="InterPro" id="IPR004027">
    <property type="entry name" value="SEC_C_motif"/>
</dbReference>